<organism evidence="1 2">
    <name type="scientific">Strongyloides venezuelensis</name>
    <name type="common">Threadworm</name>
    <dbReference type="NCBI Taxonomy" id="75913"/>
    <lineage>
        <taxon>Eukaryota</taxon>
        <taxon>Metazoa</taxon>
        <taxon>Ecdysozoa</taxon>
        <taxon>Nematoda</taxon>
        <taxon>Chromadorea</taxon>
        <taxon>Rhabditida</taxon>
        <taxon>Tylenchina</taxon>
        <taxon>Panagrolaimomorpha</taxon>
        <taxon>Strongyloidoidea</taxon>
        <taxon>Strongyloididae</taxon>
        <taxon>Strongyloides</taxon>
    </lineage>
</organism>
<reference evidence="2" key="2">
    <citation type="submission" date="2015-08" db="UniProtKB">
        <authorList>
            <consortium name="WormBaseParasite"/>
        </authorList>
    </citation>
    <scope>IDENTIFICATION</scope>
</reference>
<sequence length="115" mass="13222">MCDKKLRSPQSRKHFFGKNFIVLSNKGILKKLPLNNSNLANLLSQEVEGVPNYQKSSNTTKNILSYVCKNSSYSCHSSEYHSIIGVNLDIIEKESELYEIDKLVFRTLERHKKTT</sequence>
<dbReference type="AlphaFoldDB" id="A0A0K0F1W7"/>
<name>A0A0K0F1W7_STRVS</name>
<accession>A0A0K0F1W7</accession>
<keyword evidence="1" id="KW-1185">Reference proteome</keyword>
<dbReference type="WBParaSite" id="SVE_0279300.1">
    <property type="protein sequence ID" value="SVE_0279300.1"/>
    <property type="gene ID" value="SVE_0279300"/>
</dbReference>
<reference evidence="1" key="1">
    <citation type="submission" date="2014-07" db="EMBL/GenBank/DDBJ databases">
        <authorList>
            <person name="Martin A.A"/>
            <person name="De Silva N."/>
        </authorList>
    </citation>
    <scope>NUCLEOTIDE SEQUENCE</scope>
</reference>
<protein>
    <submittedName>
        <fullName evidence="2">Uncharacterized protein</fullName>
    </submittedName>
</protein>
<proteinExistence type="predicted"/>
<evidence type="ECO:0000313" key="1">
    <source>
        <dbReference type="Proteomes" id="UP000035680"/>
    </source>
</evidence>
<evidence type="ECO:0000313" key="2">
    <source>
        <dbReference type="WBParaSite" id="SVE_0279300.1"/>
    </source>
</evidence>
<dbReference type="Proteomes" id="UP000035680">
    <property type="component" value="Unassembled WGS sequence"/>
</dbReference>